<sequence>MHADQGAAHHLGTHHTQPTACPVCASYHDIKCLDIPYSVTGVDESAVLRLQREGFNEVSPARLLECGELVSLPGLVTCRVIETRKEISNEATTGRSGRRRPSPT</sequence>
<dbReference type="Proteomes" id="UP000324222">
    <property type="component" value="Unassembled WGS sequence"/>
</dbReference>
<dbReference type="EMBL" id="VSRR010000348">
    <property type="protein sequence ID" value="MPC14384.1"/>
    <property type="molecule type" value="Genomic_DNA"/>
</dbReference>
<dbReference type="AlphaFoldDB" id="A0A5B7D057"/>
<protein>
    <submittedName>
        <fullName evidence="1">Uncharacterized protein</fullName>
    </submittedName>
</protein>
<proteinExistence type="predicted"/>
<gene>
    <name evidence="1" type="ORF">E2C01_007149</name>
</gene>
<accession>A0A5B7D057</accession>
<evidence type="ECO:0000313" key="2">
    <source>
        <dbReference type="Proteomes" id="UP000324222"/>
    </source>
</evidence>
<keyword evidence="2" id="KW-1185">Reference proteome</keyword>
<evidence type="ECO:0000313" key="1">
    <source>
        <dbReference type="EMBL" id="MPC14384.1"/>
    </source>
</evidence>
<reference evidence="1 2" key="1">
    <citation type="submission" date="2019-05" db="EMBL/GenBank/DDBJ databases">
        <title>Another draft genome of Portunus trituberculatus and its Hox gene families provides insights of decapod evolution.</title>
        <authorList>
            <person name="Jeong J.-H."/>
            <person name="Song I."/>
            <person name="Kim S."/>
            <person name="Choi T."/>
            <person name="Kim D."/>
            <person name="Ryu S."/>
            <person name="Kim W."/>
        </authorList>
    </citation>
    <scope>NUCLEOTIDE SEQUENCE [LARGE SCALE GENOMIC DNA]</scope>
    <source>
        <tissue evidence="1">Muscle</tissue>
    </source>
</reference>
<organism evidence="1 2">
    <name type="scientific">Portunus trituberculatus</name>
    <name type="common">Swimming crab</name>
    <name type="synonym">Neptunus trituberculatus</name>
    <dbReference type="NCBI Taxonomy" id="210409"/>
    <lineage>
        <taxon>Eukaryota</taxon>
        <taxon>Metazoa</taxon>
        <taxon>Ecdysozoa</taxon>
        <taxon>Arthropoda</taxon>
        <taxon>Crustacea</taxon>
        <taxon>Multicrustacea</taxon>
        <taxon>Malacostraca</taxon>
        <taxon>Eumalacostraca</taxon>
        <taxon>Eucarida</taxon>
        <taxon>Decapoda</taxon>
        <taxon>Pleocyemata</taxon>
        <taxon>Brachyura</taxon>
        <taxon>Eubrachyura</taxon>
        <taxon>Portunoidea</taxon>
        <taxon>Portunidae</taxon>
        <taxon>Portuninae</taxon>
        <taxon>Portunus</taxon>
    </lineage>
</organism>
<comment type="caution">
    <text evidence="1">The sequence shown here is derived from an EMBL/GenBank/DDBJ whole genome shotgun (WGS) entry which is preliminary data.</text>
</comment>
<name>A0A5B7D057_PORTR</name>